<dbReference type="RefSeq" id="XP_051607463.1">
    <property type="nucleotide sequence ID" value="XM_051753523.1"/>
</dbReference>
<dbReference type="Proteomes" id="UP001204833">
    <property type="component" value="Unassembled WGS sequence"/>
</dbReference>
<dbReference type="AlphaFoldDB" id="A0AAD5BBX3"/>
<evidence type="ECO:0000313" key="1">
    <source>
        <dbReference type="EMBL" id="KAI5953050.1"/>
    </source>
</evidence>
<reference evidence="1 2" key="1">
    <citation type="journal article" date="2022" name="DNA Res.">
        <title>Genome analysis of five recently described species of the CUG-Ser clade uncovers Candida theae as a new hybrid lineage with pathogenic potential in the Candida parapsilosis species complex.</title>
        <authorList>
            <person name="Mixao V."/>
            <person name="Del Olmo V."/>
            <person name="Hegedusova E."/>
            <person name="Saus E."/>
            <person name="Pryszcz L."/>
            <person name="Cillingova A."/>
            <person name="Nosek J."/>
            <person name="Gabaldon T."/>
        </authorList>
    </citation>
    <scope>NUCLEOTIDE SEQUENCE [LARGE SCALE GENOMIC DNA]</scope>
    <source>
        <strain evidence="1 2">CBS 12239</strain>
    </source>
</reference>
<dbReference type="EMBL" id="JAIHNG010000140">
    <property type="protein sequence ID" value="KAI5953050.1"/>
    <property type="molecule type" value="Genomic_DNA"/>
</dbReference>
<protein>
    <submittedName>
        <fullName evidence="1">Uncharacterized protein</fullName>
    </submittedName>
</protein>
<gene>
    <name evidence="1" type="ORF">KGF57_004042</name>
</gene>
<dbReference type="GeneID" id="76152100"/>
<proteinExistence type="predicted"/>
<name>A0AAD5BBX3_9ASCO</name>
<keyword evidence="2" id="KW-1185">Reference proteome</keyword>
<evidence type="ECO:0000313" key="2">
    <source>
        <dbReference type="Proteomes" id="UP001204833"/>
    </source>
</evidence>
<accession>A0AAD5BBX3</accession>
<organism evidence="1 2">
    <name type="scientific">Candida theae</name>
    <dbReference type="NCBI Taxonomy" id="1198502"/>
    <lineage>
        <taxon>Eukaryota</taxon>
        <taxon>Fungi</taxon>
        <taxon>Dikarya</taxon>
        <taxon>Ascomycota</taxon>
        <taxon>Saccharomycotina</taxon>
        <taxon>Pichiomycetes</taxon>
        <taxon>Debaryomycetaceae</taxon>
        <taxon>Candida/Lodderomyces clade</taxon>
        <taxon>Candida</taxon>
    </lineage>
</organism>
<sequence>MDSHHLLPGYASRESRLDSIMAKQQHQYFNGRTKVDVSADETDLQPNNSENDIDIDIDDNGQGHTINKPDAATINMYSQLRQLYNEENFNEIMFLLPEVSQLNTVPPIFHLIIGCTMTHFGRLQSAFREIGVSICLATNDSDRKEFIKVLAYTYADLNDQDSAMGCLGEVLDMSRGILLNTKQFDEMKLEICQLEKDLLLKLEQSKSSKNPTNSKSKSFEDQVLDLIALNKTFPKTSFTGKCQIIIQKLNHAEILLQKWDKERDPLLKHNPLKLMLDAIFVLGPSIAYYGMLKLEPIMNQYFEFIENNSKVGKSPKSRAVSSFFFLGGLNPVRGNSGRGGGGGGGRGGVPGSDNSGYYVPYSPSATNCMASAQQVKIIKGFIAMLRHKYKEAYELFHEAQDENAEIYNHVLTLKYICRSNIPQLSRRELEVLGDKINKLPFVSTFKFFTLATIYQNLYLLQQAGSSRHRRRSSMTSGPAPNYYNLSMKHFISAAAYAQDDDLYVTSHYDNILNFLINAGKGYFGSDDEGGSKIDKKQIPTLAFFYQVRNYFCLKSDYNYLHIPNLVGDWQEIKTNTELKSQIEKFLDSDADELTNGVENSHSHSKTHKGDGKSFDMIKFWEKEYLKFKGTMPDTIKQYLKKT</sequence>
<comment type="caution">
    <text evidence="1">The sequence shown here is derived from an EMBL/GenBank/DDBJ whole genome shotgun (WGS) entry which is preliminary data.</text>
</comment>